<feature type="signal peptide" evidence="2">
    <location>
        <begin position="1"/>
        <end position="22"/>
    </location>
</feature>
<dbReference type="GO" id="GO:0070300">
    <property type="term" value="F:phosphatidic acid binding"/>
    <property type="evidence" value="ECO:0007669"/>
    <property type="project" value="TreeGrafter"/>
</dbReference>
<feature type="region of interest" description="Disordered" evidence="1">
    <location>
        <begin position="423"/>
        <end position="445"/>
    </location>
</feature>
<evidence type="ECO:0000313" key="4">
    <source>
        <dbReference type="EMBL" id="CAH0376984.1"/>
    </source>
</evidence>
<dbReference type="PANTHER" id="PTHR34932:SF1">
    <property type="entry name" value="TRPL TRANSLOCATION DEFECT PROTEIN 14"/>
    <property type="match status" value="1"/>
</dbReference>
<dbReference type="InterPro" id="IPR038727">
    <property type="entry name" value="NadR/Ttd14_AAA_dom"/>
</dbReference>
<name>A0A8J2SZY3_9STRA</name>
<dbReference type="GO" id="GO:0035091">
    <property type="term" value="F:phosphatidylinositol binding"/>
    <property type="evidence" value="ECO:0007669"/>
    <property type="project" value="TreeGrafter"/>
</dbReference>
<evidence type="ECO:0000313" key="5">
    <source>
        <dbReference type="Proteomes" id="UP000789595"/>
    </source>
</evidence>
<dbReference type="Proteomes" id="UP000789595">
    <property type="component" value="Unassembled WGS sequence"/>
</dbReference>
<feature type="domain" description="NadR/Ttd14 AAA" evidence="3">
    <location>
        <begin position="39"/>
        <end position="219"/>
    </location>
</feature>
<organism evidence="4 5">
    <name type="scientific">Pelagomonas calceolata</name>
    <dbReference type="NCBI Taxonomy" id="35677"/>
    <lineage>
        <taxon>Eukaryota</taxon>
        <taxon>Sar</taxon>
        <taxon>Stramenopiles</taxon>
        <taxon>Ochrophyta</taxon>
        <taxon>Pelagophyceae</taxon>
        <taxon>Pelagomonadales</taxon>
        <taxon>Pelagomonadaceae</taxon>
        <taxon>Pelagomonas</taxon>
    </lineage>
</organism>
<dbReference type="Pfam" id="PF13521">
    <property type="entry name" value="AAA_28"/>
    <property type="match status" value="1"/>
</dbReference>
<comment type="caution">
    <text evidence="4">The sequence shown here is derived from an EMBL/GenBank/DDBJ whole genome shotgun (WGS) entry which is preliminary data.</text>
</comment>
<dbReference type="PANTHER" id="PTHR34932">
    <property type="entry name" value="TRPL TRANSLOCATION DEFECT PROTEIN 14"/>
    <property type="match status" value="1"/>
</dbReference>
<evidence type="ECO:0000259" key="3">
    <source>
        <dbReference type="Pfam" id="PF13521"/>
    </source>
</evidence>
<dbReference type="Gene3D" id="2.40.320.10">
    <property type="entry name" value="Hypothetical Protein Pfu-838710-001"/>
    <property type="match status" value="1"/>
</dbReference>
<evidence type="ECO:0000256" key="2">
    <source>
        <dbReference type="SAM" id="SignalP"/>
    </source>
</evidence>
<feature type="chain" id="PRO_5035214326" description="NadR/Ttd14 AAA domain-containing protein" evidence="2">
    <location>
        <begin position="23"/>
        <end position="445"/>
    </location>
</feature>
<dbReference type="GO" id="GO:0005525">
    <property type="term" value="F:GTP binding"/>
    <property type="evidence" value="ECO:0007669"/>
    <property type="project" value="TreeGrafter"/>
</dbReference>
<sequence length="445" mass="49485">MPNNTTLLAAAACIAAIALVIRRRQKPQDDDDATRHVYRIVLTGGPCAGKTTAMARLSGFLQERGFRVYTVPEMATLLFTNGVAFSDLDKGALAMQQAVLKGQTTLEDGFRKVAAATRAPAVVLCDRGALDGKAYISDDLWREVAYNTPSHSINERLLCERYDAVLHLVTAAAGAERFYTLENNLARTESVEEARKQDIQTQKAWAPHPRLYVVDNAGNGGFEGKLERVVEACAAVVGLPVLPKHTRKFLLKSDPLASVFSQNGVRTSTFRATKTFLKHAPQRDTSMSYALPQSPSSYSNHAYVRKRISEEGSDSYQYSEVIFDGNERHERKRRISKREYELYLRDADPERSPVEQSRLHFLYENQSFVVHCYLDRNLAVLHCQAARPDGVALPPFLDVGAEIAHADRERFSAYGLAALPVPRAASPEGGRRRFLPPSKSDESEK</sequence>
<keyword evidence="2" id="KW-0732">Signal</keyword>
<evidence type="ECO:0000256" key="1">
    <source>
        <dbReference type="SAM" id="MobiDB-lite"/>
    </source>
</evidence>
<dbReference type="AlphaFoldDB" id="A0A8J2SZY3"/>
<protein>
    <recommendedName>
        <fullName evidence="3">NadR/Ttd14 AAA domain-containing protein</fullName>
    </recommendedName>
</protein>
<gene>
    <name evidence="4" type="ORF">PECAL_5P15640</name>
</gene>
<reference evidence="4" key="1">
    <citation type="submission" date="2021-11" db="EMBL/GenBank/DDBJ databases">
        <authorList>
            <consortium name="Genoscope - CEA"/>
            <person name="William W."/>
        </authorList>
    </citation>
    <scope>NUCLEOTIDE SEQUENCE</scope>
</reference>
<keyword evidence="5" id="KW-1185">Reference proteome</keyword>
<dbReference type="InterPro" id="IPR053227">
    <property type="entry name" value="TRPL-trafficking_regulator"/>
</dbReference>
<dbReference type="EMBL" id="CAKKNE010000005">
    <property type="protein sequence ID" value="CAH0376984.1"/>
    <property type="molecule type" value="Genomic_DNA"/>
</dbReference>
<dbReference type="SUPFAM" id="SSF52540">
    <property type="entry name" value="P-loop containing nucleoside triphosphate hydrolases"/>
    <property type="match status" value="1"/>
</dbReference>
<dbReference type="InterPro" id="IPR027417">
    <property type="entry name" value="P-loop_NTPase"/>
</dbReference>
<accession>A0A8J2SZY3</accession>
<dbReference type="OrthoDB" id="6375174at2759"/>
<proteinExistence type="predicted"/>
<dbReference type="Gene3D" id="3.40.50.300">
    <property type="entry name" value="P-loop containing nucleotide triphosphate hydrolases"/>
    <property type="match status" value="1"/>
</dbReference>